<comment type="similarity">
    <text evidence="1">Belongs to the small GTPase superfamily. Rab family.</text>
</comment>
<comment type="caution">
    <text evidence="5">The sequence shown here is derived from an EMBL/GenBank/DDBJ whole genome shotgun (WGS) entry which is preliminary data.</text>
</comment>
<dbReference type="SMART" id="SM00174">
    <property type="entry name" value="RHO"/>
    <property type="match status" value="1"/>
</dbReference>
<dbReference type="GO" id="GO:0003924">
    <property type="term" value="F:GTPase activity"/>
    <property type="evidence" value="ECO:0007669"/>
    <property type="project" value="InterPro"/>
</dbReference>
<dbReference type="NCBIfam" id="TIGR00231">
    <property type="entry name" value="small_GTP"/>
    <property type="match status" value="1"/>
</dbReference>
<dbReference type="GO" id="GO:0005525">
    <property type="term" value="F:GTP binding"/>
    <property type="evidence" value="ECO:0007669"/>
    <property type="project" value="UniProtKB-KW"/>
</dbReference>
<proteinExistence type="inferred from homology"/>
<dbReference type="PANTHER" id="PTHR47981">
    <property type="entry name" value="RAB FAMILY"/>
    <property type="match status" value="1"/>
</dbReference>
<dbReference type="CDD" id="cd00154">
    <property type="entry name" value="Rab"/>
    <property type="match status" value="1"/>
</dbReference>
<dbReference type="PANTHER" id="PTHR47981:SF20">
    <property type="entry name" value="RAS-RELATED PROTEIN RAB-7A"/>
    <property type="match status" value="1"/>
</dbReference>
<feature type="compositionally biased region" description="Basic and acidic residues" evidence="4">
    <location>
        <begin position="409"/>
        <end position="438"/>
    </location>
</feature>
<dbReference type="SUPFAM" id="SSF52540">
    <property type="entry name" value="P-loop containing nucleoside triphosphate hydrolases"/>
    <property type="match status" value="1"/>
</dbReference>
<feature type="region of interest" description="Disordered" evidence="4">
    <location>
        <begin position="142"/>
        <end position="164"/>
    </location>
</feature>
<dbReference type="InterPro" id="IPR027417">
    <property type="entry name" value="P-loop_NTPase"/>
</dbReference>
<dbReference type="InterPro" id="IPR001806">
    <property type="entry name" value="Small_GTPase"/>
</dbReference>
<evidence type="ECO:0000256" key="4">
    <source>
        <dbReference type="SAM" id="MobiDB-lite"/>
    </source>
</evidence>
<reference evidence="5 6" key="1">
    <citation type="journal article" date="2013" name="Curr. Biol.">
        <title>The Genome of the Foraminiferan Reticulomyxa filosa.</title>
        <authorList>
            <person name="Glockner G."/>
            <person name="Hulsmann N."/>
            <person name="Schleicher M."/>
            <person name="Noegel A.A."/>
            <person name="Eichinger L."/>
            <person name="Gallinger C."/>
            <person name="Pawlowski J."/>
            <person name="Sierra R."/>
            <person name="Euteneuer U."/>
            <person name="Pillet L."/>
            <person name="Moustafa A."/>
            <person name="Platzer M."/>
            <person name="Groth M."/>
            <person name="Szafranski K."/>
            <person name="Schliwa M."/>
        </authorList>
    </citation>
    <scope>NUCLEOTIDE SEQUENCE [LARGE SCALE GENOMIC DNA]</scope>
</reference>
<evidence type="ECO:0000256" key="1">
    <source>
        <dbReference type="ARBA" id="ARBA00006270"/>
    </source>
</evidence>
<accession>X6MS13</accession>
<feature type="compositionally biased region" description="Low complexity" evidence="4">
    <location>
        <begin position="358"/>
        <end position="379"/>
    </location>
</feature>
<feature type="region of interest" description="Disordered" evidence="4">
    <location>
        <begin position="409"/>
        <end position="442"/>
    </location>
</feature>
<dbReference type="Gene3D" id="3.40.50.300">
    <property type="entry name" value="P-loop containing nucleotide triphosphate hydrolases"/>
    <property type="match status" value="1"/>
</dbReference>
<evidence type="ECO:0000313" key="6">
    <source>
        <dbReference type="Proteomes" id="UP000023152"/>
    </source>
</evidence>
<dbReference type="PRINTS" id="PR00449">
    <property type="entry name" value="RASTRNSFRMNG"/>
</dbReference>
<evidence type="ECO:0000256" key="3">
    <source>
        <dbReference type="ARBA" id="ARBA00023134"/>
    </source>
</evidence>
<evidence type="ECO:0000256" key="2">
    <source>
        <dbReference type="ARBA" id="ARBA00022741"/>
    </source>
</evidence>
<dbReference type="SMART" id="SM00175">
    <property type="entry name" value="RAB"/>
    <property type="match status" value="1"/>
</dbReference>
<feature type="compositionally biased region" description="Polar residues" evidence="4">
    <location>
        <begin position="320"/>
        <end position="347"/>
    </location>
</feature>
<evidence type="ECO:0000313" key="5">
    <source>
        <dbReference type="EMBL" id="ETO16629.1"/>
    </source>
</evidence>
<dbReference type="SMART" id="SM00173">
    <property type="entry name" value="RAS"/>
    <property type="match status" value="1"/>
</dbReference>
<organism evidence="5 6">
    <name type="scientific">Reticulomyxa filosa</name>
    <dbReference type="NCBI Taxonomy" id="46433"/>
    <lineage>
        <taxon>Eukaryota</taxon>
        <taxon>Sar</taxon>
        <taxon>Rhizaria</taxon>
        <taxon>Retaria</taxon>
        <taxon>Foraminifera</taxon>
        <taxon>Monothalamids</taxon>
        <taxon>Reticulomyxidae</taxon>
        <taxon>Reticulomyxa</taxon>
    </lineage>
</organism>
<gene>
    <name evidence="5" type="ORF">RFI_20710</name>
</gene>
<keyword evidence="3" id="KW-0342">GTP-binding</keyword>
<protein>
    <submittedName>
        <fullName evidence="5">Ras-related gtpase</fullName>
    </submittedName>
</protein>
<dbReference type="EMBL" id="ASPP01018018">
    <property type="protein sequence ID" value="ETO16629.1"/>
    <property type="molecule type" value="Genomic_DNA"/>
</dbReference>
<feature type="region of interest" description="Disordered" evidence="4">
    <location>
        <begin position="320"/>
        <end position="379"/>
    </location>
</feature>
<dbReference type="PROSITE" id="PS51419">
    <property type="entry name" value="RAB"/>
    <property type="match status" value="1"/>
</dbReference>
<dbReference type="PROSITE" id="PS51421">
    <property type="entry name" value="RAS"/>
    <property type="match status" value="1"/>
</dbReference>
<keyword evidence="6" id="KW-1185">Reference proteome</keyword>
<dbReference type="AlphaFoldDB" id="X6MS13"/>
<sequence length="494" mass="54865">MQKNTLLKVILLGDSGVGKTAMINAFVGNAFEYTHKPTIGCDFMSYTVPTDAIPNKKDGDPDRNINVQMWDTAGQERYLALGKTFFRGADACVLVFDCTNENSFRDILIWRKHFIENVSPFDEKTFPFLLCANKCDLLPQNEKQGGSEDSSEKNKNHKKNKKSAQTLGLEAANASDEDAISVGDVSDVSAYDDEESIHGIDGIKLPRSSAKPFGDPVDMDTAKALAEEYGFSKTHIYNSDNYNIRLYLFTGMLFYETSALDGTNIEMAFLELIFKACGINSALSEEHPFIITDVLSNTSGGNNSNGTNIAIPTAVVANGNLSHSRNNTSNSNVHKRNNSNQPASKKNSGIADVNNAGDNSNNNNSNSNSNDQSQDNSNNLLNQHIQSSSKHSGKGLNLQDIMKRNDDVDDEVHEKHSDSEAKDDQQTHQKSKSSAEQKIRKKNRNKMPIIVDVLYCKKKKKTNFVHLLVCLCVFVYYIKRKDACSLSFFFSFFF</sequence>
<dbReference type="Pfam" id="PF00071">
    <property type="entry name" value="Ras"/>
    <property type="match status" value="1"/>
</dbReference>
<keyword evidence="2" id="KW-0547">Nucleotide-binding</keyword>
<name>X6MS13_RETFI</name>
<dbReference type="FunFam" id="3.40.50.300:FF:001447">
    <property type="entry name" value="Ras-related protein Rab-1B"/>
    <property type="match status" value="1"/>
</dbReference>
<dbReference type="InterPro" id="IPR005225">
    <property type="entry name" value="Small_GTP-bd"/>
</dbReference>
<dbReference type="Proteomes" id="UP000023152">
    <property type="component" value="Unassembled WGS sequence"/>
</dbReference>